<dbReference type="EMBL" id="LR743507">
    <property type="protein sequence ID" value="CAA2099701.1"/>
    <property type="molecule type" value="Genomic_DNA"/>
</dbReference>
<name>A0A679IL11_VARPD</name>
<proteinExistence type="predicted"/>
<protein>
    <recommendedName>
        <fullName evidence="2">Pilus assembly protein PilX</fullName>
    </recommendedName>
</protein>
<evidence type="ECO:0000313" key="1">
    <source>
        <dbReference type="EMBL" id="CAA2099701.1"/>
    </source>
</evidence>
<organism evidence="1">
    <name type="scientific">Variovorax paradoxus</name>
    <dbReference type="NCBI Taxonomy" id="34073"/>
    <lineage>
        <taxon>Bacteria</taxon>
        <taxon>Pseudomonadati</taxon>
        <taxon>Pseudomonadota</taxon>
        <taxon>Betaproteobacteria</taxon>
        <taxon>Burkholderiales</taxon>
        <taxon>Comamonadaceae</taxon>
        <taxon>Variovorax</taxon>
    </lineage>
</organism>
<gene>
    <name evidence="1" type="ORF">VVAX_00370</name>
</gene>
<evidence type="ECO:0008006" key="2">
    <source>
        <dbReference type="Google" id="ProtNLM"/>
    </source>
</evidence>
<dbReference type="AlphaFoldDB" id="A0A679IL11"/>
<sequence>MKNVKGMNLVLTPHRRANGHGDRCHRQHGISLLFALLALVALSLATLALVRSVDTGTMLMGNIGFKQDVTATADQGTRQAIEWLNANAASLNTDAADGQGYYASTTDLVDVTGRQMLNDSTRALVNWDWDDASLKDCSSATDGSFASCSLKPATGTAVSGNSNSTRYIIFRMCAQTGDYASSTNNCAKPVANSSSSATKKGELNYSDPLRFSGTSGPYYRIIVRAKGARDTTSFTETIVHF</sequence>
<accession>A0A679IL11</accession>
<dbReference type="RefSeq" id="WP_339088135.1">
    <property type="nucleotide sequence ID" value="NZ_LR743507.1"/>
</dbReference>
<reference evidence="1" key="1">
    <citation type="submission" date="2019-12" db="EMBL/GenBank/DDBJ databases">
        <authorList>
            <person name="Cremers G."/>
        </authorList>
    </citation>
    <scope>NUCLEOTIDE SEQUENCE</scope>
    <source>
        <strain evidence="1">Vvax</strain>
    </source>
</reference>